<dbReference type="AlphaFoldDB" id="A0A7X6I2I0"/>
<evidence type="ECO:0000313" key="2">
    <source>
        <dbReference type="EMBL" id="NKC67150.1"/>
    </source>
</evidence>
<dbReference type="EMBL" id="JAAVMB010000002">
    <property type="protein sequence ID" value="NKC67150.1"/>
    <property type="molecule type" value="Genomic_DNA"/>
</dbReference>
<proteinExistence type="predicted"/>
<evidence type="ECO:0000256" key="1">
    <source>
        <dbReference type="SAM" id="Coils"/>
    </source>
</evidence>
<comment type="caution">
    <text evidence="2">The sequence shown here is derived from an EMBL/GenBank/DDBJ whole genome shotgun (WGS) entry which is preliminary data.</text>
</comment>
<dbReference type="Gene3D" id="1.20.5.300">
    <property type="match status" value="1"/>
</dbReference>
<evidence type="ECO:0000313" key="3">
    <source>
        <dbReference type="Proteomes" id="UP000521358"/>
    </source>
</evidence>
<accession>A0A7X6I2I0</accession>
<reference evidence="2 3" key="1">
    <citation type="submission" date="2020-03" db="EMBL/GenBank/DDBJ databases">
        <title>Bacterial samples isolated from urine from healthy bovine heifers (Gyr breed).</title>
        <authorList>
            <person name="Giannattasio-Ferraz S."/>
            <person name="Maskeri L."/>
            <person name="Penido A."/>
            <person name="Barbosa-Stancioli E.F."/>
            <person name="Putonti C."/>
        </authorList>
    </citation>
    <scope>NUCLEOTIDE SEQUENCE [LARGE SCALE GENOMIC DNA]</scope>
    <source>
        <strain evidence="2 3">UFMG-H7</strain>
    </source>
</reference>
<keyword evidence="1" id="KW-0175">Coiled coil</keyword>
<sequence length="775" mass="92490">MFGKPLNIDIQIYQEEIKKPENTSLVLVPLKNQSSVVHQLVLKVEELRIGISPKQIDDISQVVFKEWQTIFPLYPVERAFANILSEQTLEIYVTFNAANIFSSTQTRNIKKTISEILEKEIKRSLEKSKEKNMKSDISIKKHESPLFEQEIHKSGKQDIELRDQFHHLRKENSDLQTALYQSKNEELTQKENINELRFELERQHRSLAEMKENDYSEQTLAYQKIQEALEETNSKLRQHQQELLEKQRKIQHLQSVVTENERYVASLQSDYDQLRESSNFQLEKILEENDRLNSELIDYKNKELEHKESIQLVKAEMRQIMLETENTQEQLKQKLQRVQRENEELRIIINENQNFEEKTHEELIQTTRELAKVNDLLRHLQKEKELLNKEWETKYGLISIEKEEITAAFKASNELENTRSKEIIDLKNHLMTLEQRLRQAELDKKQNETEWKTRLLIEEREKEQIIEQINQDKEEFIYKKEQEIQRLSGRLEQQKQLVDKLMATQSNTQAVWKDNTTTLENNYQLAKENSTELEAEIARLLGVNQDLQRKLAKYEAEEIELDSTELPIIPEIPEMDLESLDQAIEQELAEPIVEKIVTEEIADEEEYYDYELNDEDYGYIYEYDDEDYDYDYHEVDDLVSYNPESVEEDVNELLDNKDDEGKAKITKRDFAVYELYLDNLEKLVEQADGEDFKAFVEPKMKKFKRFKKEFEEDVKSPTLFSRKYKLSTGLENQMKAYVLMSRHLSVLLDVEVSEDDDYGYDYDYDYEYDYEYEED</sequence>
<feature type="coiled-coil region" evidence="1">
    <location>
        <begin position="193"/>
        <end position="390"/>
    </location>
</feature>
<name>A0A7X6I2I0_9ENTE</name>
<organism evidence="2 3">
    <name type="scientific">Vagococcus fluvialis</name>
    <dbReference type="NCBI Taxonomy" id="2738"/>
    <lineage>
        <taxon>Bacteria</taxon>
        <taxon>Bacillati</taxon>
        <taxon>Bacillota</taxon>
        <taxon>Bacilli</taxon>
        <taxon>Lactobacillales</taxon>
        <taxon>Enterococcaceae</taxon>
        <taxon>Vagococcus</taxon>
    </lineage>
</organism>
<gene>
    <name evidence="2" type="ORF">HED35_03500</name>
</gene>
<feature type="coiled-coil region" evidence="1">
    <location>
        <begin position="423"/>
        <end position="564"/>
    </location>
</feature>
<dbReference type="RefSeq" id="WP_167806402.1">
    <property type="nucleotide sequence ID" value="NZ_JAAVMB010000002.1"/>
</dbReference>
<dbReference type="Proteomes" id="UP000521358">
    <property type="component" value="Unassembled WGS sequence"/>
</dbReference>
<protein>
    <submittedName>
        <fullName evidence="2">Uncharacterized protein</fullName>
    </submittedName>
</protein>